<evidence type="ECO:0000313" key="7">
    <source>
        <dbReference type="EMBL" id="SHH03632.1"/>
    </source>
</evidence>
<evidence type="ECO:0000256" key="2">
    <source>
        <dbReference type="ARBA" id="ARBA00022741"/>
    </source>
</evidence>
<dbReference type="RefSeq" id="WP_083960354.1">
    <property type="nucleotide sequence ID" value="NZ_FQVN01000019.1"/>
</dbReference>
<comment type="similarity">
    <text evidence="5">Belongs to the glutamate--cysteine ligase type 2 family. YbdK subfamily.</text>
</comment>
<feature type="region of interest" description="Disordered" evidence="6">
    <location>
        <begin position="1"/>
        <end position="29"/>
    </location>
</feature>
<protein>
    <recommendedName>
        <fullName evidence="5">Putative glutamate--cysteine ligase 2</fullName>
        <ecNumber evidence="5">6.3.2.2</ecNumber>
    </recommendedName>
    <alternativeName>
        <fullName evidence="5">Gamma-glutamylcysteine synthetase 2</fullName>
        <shortName evidence="5">GCS 2</shortName>
        <shortName evidence="5">Gamma-GCS 2</shortName>
    </alternativeName>
</protein>
<dbReference type="EMBL" id="FQVN01000019">
    <property type="protein sequence ID" value="SHH03632.1"/>
    <property type="molecule type" value="Genomic_DNA"/>
</dbReference>
<gene>
    <name evidence="7" type="ORF">SAMN05444320_11922</name>
</gene>
<dbReference type="Proteomes" id="UP000184501">
    <property type="component" value="Unassembled WGS sequence"/>
</dbReference>
<dbReference type="Pfam" id="PF04107">
    <property type="entry name" value="GCS2"/>
    <property type="match status" value="1"/>
</dbReference>
<dbReference type="GO" id="GO:0005524">
    <property type="term" value="F:ATP binding"/>
    <property type="evidence" value="ECO:0007669"/>
    <property type="project" value="UniProtKB-KW"/>
</dbReference>
<organism evidence="7 8">
    <name type="scientific">Streptoalloteichus hindustanus</name>
    <dbReference type="NCBI Taxonomy" id="2017"/>
    <lineage>
        <taxon>Bacteria</taxon>
        <taxon>Bacillati</taxon>
        <taxon>Actinomycetota</taxon>
        <taxon>Actinomycetes</taxon>
        <taxon>Pseudonocardiales</taxon>
        <taxon>Pseudonocardiaceae</taxon>
        <taxon>Streptoalloteichus</taxon>
    </lineage>
</organism>
<comment type="function">
    <text evidence="5">ATP-dependent carboxylate-amine ligase which exhibits weak glutamate--cysteine ligase activity.</text>
</comment>
<dbReference type="HAMAP" id="MF_01609">
    <property type="entry name" value="Glu_cys_ligase_2"/>
    <property type="match status" value="1"/>
</dbReference>
<evidence type="ECO:0000256" key="3">
    <source>
        <dbReference type="ARBA" id="ARBA00022840"/>
    </source>
</evidence>
<evidence type="ECO:0000256" key="6">
    <source>
        <dbReference type="SAM" id="MobiDB-lite"/>
    </source>
</evidence>
<evidence type="ECO:0000256" key="4">
    <source>
        <dbReference type="ARBA" id="ARBA00048819"/>
    </source>
</evidence>
<keyword evidence="3 5" id="KW-0067">ATP-binding</keyword>
<dbReference type="GO" id="GO:0004357">
    <property type="term" value="F:glutamate-cysteine ligase activity"/>
    <property type="evidence" value="ECO:0007669"/>
    <property type="project" value="UniProtKB-EC"/>
</dbReference>
<dbReference type="NCBIfam" id="TIGR02050">
    <property type="entry name" value="gshA_cyan_rel"/>
    <property type="match status" value="1"/>
</dbReference>
<dbReference type="InterPro" id="IPR050141">
    <property type="entry name" value="GCL_type2/YbdK_subfam"/>
</dbReference>
<dbReference type="NCBIfam" id="NF010041">
    <property type="entry name" value="PRK13517.1-1"/>
    <property type="match status" value="1"/>
</dbReference>
<dbReference type="EC" id="6.3.2.2" evidence="5"/>
<dbReference type="InterPro" id="IPR006336">
    <property type="entry name" value="GCS2"/>
</dbReference>
<dbReference type="InterPro" id="IPR014746">
    <property type="entry name" value="Gln_synth/guanido_kin_cat_dom"/>
</dbReference>
<proteinExistence type="inferred from homology"/>
<comment type="catalytic activity">
    <reaction evidence="4 5">
        <text>L-cysteine + L-glutamate + ATP = gamma-L-glutamyl-L-cysteine + ADP + phosphate + H(+)</text>
        <dbReference type="Rhea" id="RHEA:13285"/>
        <dbReference type="ChEBI" id="CHEBI:15378"/>
        <dbReference type="ChEBI" id="CHEBI:29985"/>
        <dbReference type="ChEBI" id="CHEBI:30616"/>
        <dbReference type="ChEBI" id="CHEBI:35235"/>
        <dbReference type="ChEBI" id="CHEBI:43474"/>
        <dbReference type="ChEBI" id="CHEBI:58173"/>
        <dbReference type="ChEBI" id="CHEBI:456216"/>
        <dbReference type="EC" id="6.3.2.2"/>
    </reaction>
</comment>
<dbReference type="InterPro" id="IPR011793">
    <property type="entry name" value="YbdK"/>
</dbReference>
<dbReference type="GO" id="GO:0042398">
    <property type="term" value="P:modified amino acid biosynthetic process"/>
    <property type="evidence" value="ECO:0007669"/>
    <property type="project" value="InterPro"/>
</dbReference>
<name>A0A1M5PPD2_STRHI</name>
<keyword evidence="8" id="KW-1185">Reference proteome</keyword>
<dbReference type="AlphaFoldDB" id="A0A1M5PPD2"/>
<reference evidence="7 8" key="1">
    <citation type="submission" date="2016-11" db="EMBL/GenBank/DDBJ databases">
        <authorList>
            <person name="Jaros S."/>
            <person name="Januszkiewicz K."/>
            <person name="Wedrychowicz H."/>
        </authorList>
    </citation>
    <scope>NUCLEOTIDE SEQUENCE [LARGE SCALE GENOMIC DNA]</scope>
    <source>
        <strain evidence="7 8">DSM 44523</strain>
    </source>
</reference>
<dbReference type="SUPFAM" id="SSF55931">
    <property type="entry name" value="Glutamine synthetase/guanido kinase"/>
    <property type="match status" value="1"/>
</dbReference>
<dbReference type="OrthoDB" id="9803842at2"/>
<accession>A0A1M5PPD2</accession>
<evidence type="ECO:0000256" key="1">
    <source>
        <dbReference type="ARBA" id="ARBA00022598"/>
    </source>
</evidence>
<keyword evidence="1 5" id="KW-0436">Ligase</keyword>
<evidence type="ECO:0000256" key="5">
    <source>
        <dbReference type="HAMAP-Rule" id="MF_01609"/>
    </source>
</evidence>
<sequence length="409" mass="44005">MNQPDHGGTGEQRPAAPYHPSPPPVDQLVTDPGELAERLTVGVEEEFLLVDADTRRVAPAATAVLAAGADISPVLQKEITLYQVETTSPVCLSAVELRDHLQRLRVSLARTAEEQGLRLVATGTAVLGEAVPPPLTAVERYQRMATEFGGLIDTHSICGCHVHVGMPDAETAVQVSNHLRPWLPLLLALSANSPFWHERDTRHASWRSMIWARWPSAGPPPHFASTAEYESAVRALLETGAAMDRGMIYWDIRLSDHQPTIEIRVCDVSPTADEAALLAALVRGLVATAVVDIRAGRPAPAPRASDLRAALWRAAHDGLEGSCLDPTTGHVVPVEELTTRLLDRLRPALLAGGDLTFATEVLRSLHATGSGAQRQRRALARRGRLTDVVDLLAAQTSGSLLIPAQPRPA</sequence>
<evidence type="ECO:0000313" key="8">
    <source>
        <dbReference type="Proteomes" id="UP000184501"/>
    </source>
</evidence>
<dbReference type="PANTHER" id="PTHR36510:SF1">
    <property type="entry name" value="GLUTAMATE--CYSTEINE LIGASE 2-RELATED"/>
    <property type="match status" value="1"/>
</dbReference>
<dbReference type="STRING" id="2017.SAMN05444320_11922"/>
<keyword evidence="2 5" id="KW-0547">Nucleotide-binding</keyword>
<dbReference type="Gene3D" id="3.30.590.20">
    <property type="match status" value="1"/>
</dbReference>
<dbReference type="PANTHER" id="PTHR36510">
    <property type="entry name" value="GLUTAMATE--CYSTEINE LIGASE 2-RELATED"/>
    <property type="match status" value="1"/>
</dbReference>